<dbReference type="InterPro" id="IPR030456">
    <property type="entry name" value="TF_fork_head_CS_2"/>
</dbReference>
<evidence type="ECO:0000256" key="1">
    <source>
        <dbReference type="ARBA" id="ARBA00004123"/>
    </source>
</evidence>
<keyword evidence="3 6" id="KW-0238">DNA-binding</keyword>
<dbReference type="OrthoDB" id="10070006at2759"/>
<accession>A0A8R1Y799</accession>
<keyword evidence="10" id="KW-1185">Reference proteome</keyword>
<dbReference type="InterPro" id="IPR047119">
    <property type="entry name" value="FOXN2/3-like"/>
</dbReference>
<protein>
    <recommendedName>
        <fullName evidence="8">Fork-head domain-containing protein</fullName>
    </recommendedName>
</protein>
<evidence type="ECO:0000256" key="7">
    <source>
        <dbReference type="SAM" id="MobiDB-lite"/>
    </source>
</evidence>
<dbReference type="InterPro" id="IPR036388">
    <property type="entry name" value="WH-like_DNA-bd_sf"/>
</dbReference>
<dbReference type="GO" id="GO:0005634">
    <property type="term" value="C:nucleus"/>
    <property type="evidence" value="ECO:0000318"/>
    <property type="project" value="GO_Central"/>
</dbReference>
<dbReference type="OMA" id="WAYANMI"/>
<evidence type="ECO:0000256" key="6">
    <source>
        <dbReference type="PROSITE-ProRule" id="PRU00089"/>
    </source>
</evidence>
<dbReference type="Gene3D" id="1.10.10.10">
    <property type="entry name" value="Winged helix-like DNA-binding domain superfamily/Winged helix DNA-binding domain"/>
    <property type="match status" value="1"/>
</dbReference>
<proteinExistence type="predicted"/>
<feature type="domain" description="Fork-head" evidence="8">
    <location>
        <begin position="108"/>
        <end position="200"/>
    </location>
</feature>
<sequence>MKTRYSLRIAAQPTAAATPFIPTTTTSIPRTSTRPLRQATLKRPASPSPPPPPTRKNITRRYKSPPPPPKRAYSKKIARSSMSAMKTEYTAKMARSSISTLRMEYSPKPQWAYANMIALALKNSVHGQLPVNEIYEFICEHFPFYRTAPEHWKNSVRHTLSHHPSFDKVEDDEEPLNRKALWYIRPERMAKVNAWLARQEKKAPLDIAVKRELLDCSIENEIPATSAYRSVKVEPVNYSQQSDHDYCNTRTRGANKNVSDISAIRTVKMEDMDAPLQLGNFCTTVKRELREAQVAPAVTPAVKSTLPHPSAFPFLVNNSRKRTSTDEPAAIRAYNRRGGVEQEADETILPAPSIAAPTPYTALPDQQYVYGYYGYRPAMYEPSYSTEWSMDSYDGTKERCGRWNTIADGNTGMVYTNL</sequence>
<dbReference type="GO" id="GO:0000987">
    <property type="term" value="F:cis-regulatory region sequence-specific DNA binding"/>
    <property type="evidence" value="ECO:0000318"/>
    <property type="project" value="GO_Central"/>
</dbReference>
<dbReference type="GO" id="GO:0003700">
    <property type="term" value="F:DNA-binding transcription factor activity"/>
    <property type="evidence" value="ECO:0000318"/>
    <property type="project" value="GO_Central"/>
</dbReference>
<dbReference type="PRINTS" id="PR00053">
    <property type="entry name" value="FORKHEAD"/>
</dbReference>
<evidence type="ECO:0000259" key="8">
    <source>
        <dbReference type="PROSITE" id="PS50039"/>
    </source>
</evidence>
<dbReference type="Proteomes" id="UP000005239">
    <property type="component" value="Unassembled WGS sequence"/>
</dbReference>
<dbReference type="EnsemblMetazoa" id="PPA01523.1">
    <property type="protein sequence ID" value="PPA01523.1"/>
    <property type="gene ID" value="WBGene00091077"/>
</dbReference>
<feature type="compositionally biased region" description="Low complexity" evidence="7">
    <location>
        <begin position="8"/>
        <end position="35"/>
    </location>
</feature>
<organism evidence="9 10">
    <name type="scientific">Pristionchus pacificus</name>
    <name type="common">Parasitic nematode worm</name>
    <dbReference type="NCBI Taxonomy" id="54126"/>
    <lineage>
        <taxon>Eukaryota</taxon>
        <taxon>Metazoa</taxon>
        <taxon>Ecdysozoa</taxon>
        <taxon>Nematoda</taxon>
        <taxon>Chromadorea</taxon>
        <taxon>Rhabditida</taxon>
        <taxon>Rhabditina</taxon>
        <taxon>Diplogasteromorpha</taxon>
        <taxon>Diplogasteroidea</taxon>
        <taxon>Neodiplogasteridae</taxon>
        <taxon>Pristionchus</taxon>
    </lineage>
</organism>
<evidence type="ECO:0000256" key="4">
    <source>
        <dbReference type="ARBA" id="ARBA00023163"/>
    </source>
</evidence>
<evidence type="ECO:0000256" key="2">
    <source>
        <dbReference type="ARBA" id="ARBA00023015"/>
    </source>
</evidence>
<dbReference type="PANTHER" id="PTHR13962:SF17">
    <property type="entry name" value="FORKHEAD BOX PROTEIN N4"/>
    <property type="match status" value="1"/>
</dbReference>
<dbReference type="PROSITE" id="PS00658">
    <property type="entry name" value="FORK_HEAD_2"/>
    <property type="match status" value="1"/>
</dbReference>
<dbReference type="AlphaFoldDB" id="A0A8R1Y799"/>
<dbReference type="InterPro" id="IPR001766">
    <property type="entry name" value="Fork_head_dom"/>
</dbReference>
<evidence type="ECO:0000313" key="9">
    <source>
        <dbReference type="EnsemblMetazoa" id="PPA01523.1"/>
    </source>
</evidence>
<dbReference type="InterPro" id="IPR036390">
    <property type="entry name" value="WH_DNA-bd_sf"/>
</dbReference>
<feature type="DNA-binding region" description="Fork-head" evidence="6">
    <location>
        <begin position="108"/>
        <end position="200"/>
    </location>
</feature>
<dbReference type="SMART" id="SM00339">
    <property type="entry name" value="FH"/>
    <property type="match status" value="1"/>
</dbReference>
<keyword evidence="2" id="KW-0805">Transcription regulation</keyword>
<evidence type="ECO:0000256" key="3">
    <source>
        <dbReference type="ARBA" id="ARBA00023125"/>
    </source>
</evidence>
<comment type="subcellular location">
    <subcellularLocation>
        <location evidence="1 6">Nucleus</location>
    </subcellularLocation>
</comment>
<feature type="region of interest" description="Disordered" evidence="7">
    <location>
        <begin position="1"/>
        <end position="81"/>
    </location>
</feature>
<dbReference type="PROSITE" id="PS50039">
    <property type="entry name" value="FORK_HEAD_3"/>
    <property type="match status" value="1"/>
</dbReference>
<dbReference type="SUPFAM" id="SSF46785">
    <property type="entry name" value="Winged helix' DNA-binding domain"/>
    <property type="match status" value="1"/>
</dbReference>
<evidence type="ECO:0000313" key="10">
    <source>
        <dbReference type="Proteomes" id="UP000005239"/>
    </source>
</evidence>
<reference evidence="10" key="1">
    <citation type="journal article" date="2008" name="Nat. Genet.">
        <title>The Pristionchus pacificus genome provides a unique perspective on nematode lifestyle and parasitism.</title>
        <authorList>
            <person name="Dieterich C."/>
            <person name="Clifton S.W."/>
            <person name="Schuster L.N."/>
            <person name="Chinwalla A."/>
            <person name="Delehaunty K."/>
            <person name="Dinkelacker I."/>
            <person name="Fulton L."/>
            <person name="Fulton R."/>
            <person name="Godfrey J."/>
            <person name="Minx P."/>
            <person name="Mitreva M."/>
            <person name="Roeseler W."/>
            <person name="Tian H."/>
            <person name="Witte H."/>
            <person name="Yang S.P."/>
            <person name="Wilson R.K."/>
            <person name="Sommer R.J."/>
        </authorList>
    </citation>
    <scope>NUCLEOTIDE SEQUENCE [LARGE SCALE GENOMIC DNA]</scope>
    <source>
        <strain evidence="10">PS312</strain>
    </source>
</reference>
<dbReference type="PANTHER" id="PTHR13962">
    <property type="entry name" value="FORKHEAD BOX PROTEIN N3-LIKE PROTEIN-RELATED"/>
    <property type="match status" value="1"/>
</dbReference>
<keyword evidence="4" id="KW-0804">Transcription</keyword>
<name>A0A8R1Y799_PRIPA</name>
<evidence type="ECO:0000256" key="5">
    <source>
        <dbReference type="ARBA" id="ARBA00023242"/>
    </source>
</evidence>
<keyword evidence="5 6" id="KW-0539">Nucleus</keyword>
<dbReference type="GO" id="GO:0006355">
    <property type="term" value="P:regulation of DNA-templated transcription"/>
    <property type="evidence" value="ECO:0000318"/>
    <property type="project" value="GO_Central"/>
</dbReference>
<dbReference type="Pfam" id="PF00250">
    <property type="entry name" value="Forkhead"/>
    <property type="match status" value="1"/>
</dbReference>
<reference evidence="9" key="2">
    <citation type="submission" date="2022-06" db="UniProtKB">
        <authorList>
            <consortium name="EnsemblMetazoa"/>
        </authorList>
    </citation>
    <scope>IDENTIFICATION</scope>
    <source>
        <strain evidence="9">PS312</strain>
    </source>
</reference>
<gene>
    <name evidence="9" type="primary">WBGene00091077</name>
</gene>